<dbReference type="PANTHER" id="PTHR32024:SF1">
    <property type="entry name" value="KTR SYSTEM POTASSIUM UPTAKE PROTEIN B"/>
    <property type="match status" value="1"/>
</dbReference>
<dbReference type="GO" id="GO:0030001">
    <property type="term" value="P:metal ion transport"/>
    <property type="evidence" value="ECO:0007669"/>
    <property type="project" value="UniProtKB-ARBA"/>
</dbReference>
<dbReference type="RefSeq" id="WP_126499625.1">
    <property type="nucleotide sequence ID" value="NZ_CAJPQC010000013.1"/>
</dbReference>
<dbReference type="GO" id="GO:0005886">
    <property type="term" value="C:plasma membrane"/>
    <property type="evidence" value="ECO:0007669"/>
    <property type="project" value="UniProtKB-SubCell"/>
</dbReference>
<feature type="transmembrane region" description="Helical" evidence="9">
    <location>
        <begin position="523"/>
        <end position="548"/>
    </location>
</feature>
<evidence type="ECO:0000256" key="3">
    <source>
        <dbReference type="ARBA" id="ARBA00022475"/>
    </source>
</evidence>
<feature type="transmembrane region" description="Helical" evidence="9">
    <location>
        <begin position="466"/>
        <end position="492"/>
    </location>
</feature>
<keyword evidence="3" id="KW-1003">Cell membrane</keyword>
<feature type="region of interest" description="Disordered" evidence="8">
    <location>
        <begin position="34"/>
        <end position="109"/>
    </location>
</feature>
<feature type="transmembrane region" description="Helical" evidence="9">
    <location>
        <begin position="415"/>
        <end position="446"/>
    </location>
</feature>
<evidence type="ECO:0000256" key="5">
    <source>
        <dbReference type="ARBA" id="ARBA00022989"/>
    </source>
</evidence>
<evidence type="ECO:0000256" key="8">
    <source>
        <dbReference type="SAM" id="MobiDB-lite"/>
    </source>
</evidence>
<dbReference type="GO" id="GO:0008324">
    <property type="term" value="F:monoatomic cation transmembrane transporter activity"/>
    <property type="evidence" value="ECO:0007669"/>
    <property type="project" value="InterPro"/>
</dbReference>
<protein>
    <submittedName>
        <fullName evidence="10">Ktr system potassium uptake protein B</fullName>
    </submittedName>
</protein>
<accession>A0A7Z9A1N5</accession>
<keyword evidence="4 9" id="KW-0812">Transmembrane</keyword>
<evidence type="ECO:0000256" key="4">
    <source>
        <dbReference type="ARBA" id="ARBA00022692"/>
    </source>
</evidence>
<keyword evidence="5 9" id="KW-1133">Transmembrane helix</keyword>
<evidence type="ECO:0000256" key="9">
    <source>
        <dbReference type="SAM" id="Phobius"/>
    </source>
</evidence>
<evidence type="ECO:0000256" key="6">
    <source>
        <dbReference type="ARBA" id="ARBA00023065"/>
    </source>
</evidence>
<dbReference type="AlphaFoldDB" id="A0A7Z9A1N5"/>
<dbReference type="InterPro" id="IPR003445">
    <property type="entry name" value="Cat_transpt"/>
</dbReference>
<organism evidence="10 11">
    <name type="scientific">Rothia aeria</name>
    <dbReference type="NCBI Taxonomy" id="172042"/>
    <lineage>
        <taxon>Bacteria</taxon>
        <taxon>Bacillati</taxon>
        <taxon>Actinomycetota</taxon>
        <taxon>Actinomycetes</taxon>
        <taxon>Micrococcales</taxon>
        <taxon>Micrococcaceae</taxon>
        <taxon>Rothia</taxon>
    </lineage>
</organism>
<feature type="transmembrane region" description="Helical" evidence="9">
    <location>
        <begin position="345"/>
        <end position="365"/>
    </location>
</feature>
<feature type="transmembrane region" description="Helical" evidence="9">
    <location>
        <begin position="195"/>
        <end position="218"/>
    </location>
</feature>
<name>A0A7Z9A1N5_9MICC</name>
<comment type="subcellular location">
    <subcellularLocation>
        <location evidence="1">Cell membrane</location>
        <topology evidence="1">Multi-pass membrane protein</topology>
    </subcellularLocation>
</comment>
<evidence type="ECO:0000313" key="10">
    <source>
        <dbReference type="EMBL" id="VEI22348.1"/>
    </source>
</evidence>
<dbReference type="PANTHER" id="PTHR32024">
    <property type="entry name" value="TRK SYSTEM POTASSIUM UPTAKE PROTEIN TRKG-RELATED"/>
    <property type="match status" value="1"/>
</dbReference>
<dbReference type="Pfam" id="PF02386">
    <property type="entry name" value="TrkH"/>
    <property type="match status" value="1"/>
</dbReference>
<keyword evidence="6" id="KW-0406">Ion transport</keyword>
<evidence type="ECO:0000313" key="11">
    <source>
        <dbReference type="Proteomes" id="UP000282386"/>
    </source>
</evidence>
<evidence type="ECO:0000256" key="1">
    <source>
        <dbReference type="ARBA" id="ARBA00004651"/>
    </source>
</evidence>
<dbReference type="Proteomes" id="UP000282386">
    <property type="component" value="Chromosome"/>
</dbReference>
<dbReference type="EMBL" id="LR134479">
    <property type="protein sequence ID" value="VEI22348.1"/>
    <property type="molecule type" value="Genomic_DNA"/>
</dbReference>
<sequence length="565" mass="60816">MGRLARRIRAHWRKRHRKREALRTSREFFKRQHTLRRWRLPKQNSSDITPFTGAPSSRTTPAPPKHGLLDSLLPSRKTTDARSTHTGTARRGALTVEASAPGASTHQPRLLDARTYENLRDFIDAKVLSSPARTAISTFLLVIVFFTLMLLLPIASNDGQMAPLHHAFFTATSAVTVTGLTTVSTAEQWSMFGQVIILCACQIGGLGTLTLTSLLALATGRKMGLRSKLIAQEELNIGRLGEVGSVVRTVAYTSASIEAFIALLLTPRFLILGEDPLTSLWHGIFYAISAFNNAGFTPHSDGIVPYGHDFFVVIPVCIAVFLGAMGFPVLMALQQHPLKPSRWTLTAKLTLVTTSVLFVLGAAAWGAAEWNNPSTVGGNNPGDKILSALFASVMTRSGGFNLVDMNDIRPVTSLITDVLMFIGGGSASTAGGIKVTTIAVIMLAIMAEARGDQFVVAFNRTIPDTVLRIAISVTMMSAGIVIAGSGVILMLTDQPLSRVLFEVISAYATCGLSNGLSAELSPAGIYTLSALMFIGRIGTITAATALALRSRRRLYKFPEERPIIG</sequence>
<feature type="transmembrane region" description="Helical" evidence="9">
    <location>
        <begin position="249"/>
        <end position="271"/>
    </location>
</feature>
<keyword evidence="7 9" id="KW-0472">Membrane</keyword>
<gene>
    <name evidence="10" type="primary">ktrB</name>
    <name evidence="10" type="ORF">NCTC10207_00423</name>
</gene>
<feature type="transmembrane region" description="Helical" evidence="9">
    <location>
        <begin position="135"/>
        <end position="155"/>
    </location>
</feature>
<evidence type="ECO:0000256" key="2">
    <source>
        <dbReference type="ARBA" id="ARBA00022448"/>
    </source>
</evidence>
<evidence type="ECO:0000256" key="7">
    <source>
        <dbReference type="ARBA" id="ARBA00023136"/>
    </source>
</evidence>
<feature type="transmembrane region" description="Helical" evidence="9">
    <location>
        <begin position="310"/>
        <end position="333"/>
    </location>
</feature>
<reference evidence="10 11" key="1">
    <citation type="submission" date="2018-12" db="EMBL/GenBank/DDBJ databases">
        <authorList>
            <consortium name="Pathogen Informatics"/>
        </authorList>
    </citation>
    <scope>NUCLEOTIDE SEQUENCE [LARGE SCALE GENOMIC DNA]</scope>
    <source>
        <strain evidence="10 11">NCTC10207</strain>
    </source>
</reference>
<proteinExistence type="predicted"/>
<keyword evidence="2" id="KW-0813">Transport</keyword>
<feature type="compositionally biased region" description="Polar residues" evidence="8">
    <location>
        <begin position="42"/>
        <end position="60"/>
    </location>
</feature>